<keyword evidence="8 10" id="KW-1133">Transmembrane helix</keyword>
<comment type="caution">
    <text evidence="11">The sequence shown here is derived from an EMBL/GenBank/DDBJ whole genome shotgun (WGS) entry which is preliminary data.</text>
</comment>
<dbReference type="Pfam" id="PF04612">
    <property type="entry name" value="T2SSM"/>
    <property type="match status" value="1"/>
</dbReference>
<keyword evidence="6 10" id="KW-0812">Transmembrane</keyword>
<dbReference type="GO" id="GO:0005886">
    <property type="term" value="C:plasma membrane"/>
    <property type="evidence" value="ECO:0007669"/>
    <property type="project" value="UniProtKB-SubCell"/>
</dbReference>
<evidence type="ECO:0000256" key="2">
    <source>
        <dbReference type="ARBA" id="ARBA00010637"/>
    </source>
</evidence>
<evidence type="ECO:0000256" key="3">
    <source>
        <dbReference type="ARBA" id="ARBA00022448"/>
    </source>
</evidence>
<dbReference type="Proteomes" id="UP000241167">
    <property type="component" value="Unassembled WGS sequence"/>
</dbReference>
<evidence type="ECO:0000256" key="7">
    <source>
        <dbReference type="ARBA" id="ARBA00022927"/>
    </source>
</evidence>
<feature type="transmembrane region" description="Helical" evidence="10">
    <location>
        <begin position="22"/>
        <end position="41"/>
    </location>
</feature>
<evidence type="ECO:0000256" key="6">
    <source>
        <dbReference type="ARBA" id="ARBA00022692"/>
    </source>
</evidence>
<dbReference type="InterPro" id="IPR007690">
    <property type="entry name" value="T2SS_GspM"/>
</dbReference>
<comment type="similarity">
    <text evidence="2">Belongs to the GSP M family.</text>
</comment>
<name>A0A2P7QS26_9SPHN</name>
<dbReference type="GO" id="GO:0015627">
    <property type="term" value="C:type II protein secretion system complex"/>
    <property type="evidence" value="ECO:0007669"/>
    <property type="project" value="InterPro"/>
</dbReference>
<protein>
    <recommendedName>
        <fullName evidence="13">Type II secretion system protein M</fullName>
    </recommendedName>
</protein>
<evidence type="ECO:0000256" key="8">
    <source>
        <dbReference type="ARBA" id="ARBA00022989"/>
    </source>
</evidence>
<keyword evidence="4" id="KW-1003">Cell membrane</keyword>
<keyword evidence="7" id="KW-0653">Protein transport</keyword>
<sequence>MAGETAMTMLTLWNDRSPRERIMLGALGCVTASILVWLLVLRPIAEARSSAAATRDQAVQALGETRFYAREIAKLSGAAAQARPKSAQTLAATATAAGLTVSGAEETDGTFRLRFDAVPSKSFFGWVAAVEAQGVPVRTMSAVPNAAGSLKAEVAFGAPR</sequence>
<keyword evidence="3" id="KW-0813">Transport</keyword>
<gene>
    <name evidence="11" type="ORF">C7I55_10795</name>
</gene>
<evidence type="ECO:0000313" key="11">
    <source>
        <dbReference type="EMBL" id="PSJ40776.1"/>
    </source>
</evidence>
<evidence type="ECO:0000256" key="10">
    <source>
        <dbReference type="SAM" id="Phobius"/>
    </source>
</evidence>
<comment type="subcellular location">
    <subcellularLocation>
        <location evidence="1">Cell inner membrane</location>
        <topology evidence="1">Single-pass membrane protein</topology>
    </subcellularLocation>
</comment>
<keyword evidence="9 10" id="KW-0472">Membrane</keyword>
<keyword evidence="5" id="KW-0997">Cell inner membrane</keyword>
<evidence type="ECO:0000256" key="1">
    <source>
        <dbReference type="ARBA" id="ARBA00004377"/>
    </source>
</evidence>
<evidence type="ECO:0000256" key="9">
    <source>
        <dbReference type="ARBA" id="ARBA00023136"/>
    </source>
</evidence>
<evidence type="ECO:0000313" key="12">
    <source>
        <dbReference type="Proteomes" id="UP000241167"/>
    </source>
</evidence>
<dbReference type="EMBL" id="PXYI01000003">
    <property type="protein sequence ID" value="PSJ40776.1"/>
    <property type="molecule type" value="Genomic_DNA"/>
</dbReference>
<dbReference type="AlphaFoldDB" id="A0A2P7QS26"/>
<evidence type="ECO:0008006" key="13">
    <source>
        <dbReference type="Google" id="ProtNLM"/>
    </source>
</evidence>
<dbReference type="InterPro" id="IPR023229">
    <property type="entry name" value="T2SS_M_periplasmic_sf"/>
</dbReference>
<proteinExistence type="inferred from homology"/>
<dbReference type="SUPFAM" id="SSF103054">
    <property type="entry name" value="General secretion pathway protein M, EpsM"/>
    <property type="match status" value="1"/>
</dbReference>
<dbReference type="GO" id="GO:0015628">
    <property type="term" value="P:protein secretion by the type II secretion system"/>
    <property type="evidence" value="ECO:0007669"/>
    <property type="project" value="InterPro"/>
</dbReference>
<accession>A0A2P7QS26</accession>
<reference evidence="11 12" key="1">
    <citation type="submission" date="2018-03" db="EMBL/GenBank/DDBJ databases">
        <title>The draft genome of Sphingosinicella sp. GL-C-18.</title>
        <authorList>
            <person name="Liu L."/>
            <person name="Li L."/>
            <person name="Liang L."/>
            <person name="Zhang X."/>
            <person name="Wang T."/>
        </authorList>
    </citation>
    <scope>NUCLEOTIDE SEQUENCE [LARGE SCALE GENOMIC DNA]</scope>
    <source>
        <strain evidence="11 12">GL-C-18</strain>
    </source>
</reference>
<organism evidence="11 12">
    <name type="scientific">Allosphingosinicella deserti</name>
    <dbReference type="NCBI Taxonomy" id="2116704"/>
    <lineage>
        <taxon>Bacteria</taxon>
        <taxon>Pseudomonadati</taxon>
        <taxon>Pseudomonadota</taxon>
        <taxon>Alphaproteobacteria</taxon>
        <taxon>Sphingomonadales</taxon>
        <taxon>Sphingomonadaceae</taxon>
        <taxon>Allosphingosinicella</taxon>
    </lineage>
</organism>
<keyword evidence="12" id="KW-1185">Reference proteome</keyword>
<evidence type="ECO:0000256" key="4">
    <source>
        <dbReference type="ARBA" id="ARBA00022475"/>
    </source>
</evidence>
<evidence type="ECO:0000256" key="5">
    <source>
        <dbReference type="ARBA" id="ARBA00022519"/>
    </source>
</evidence>